<comment type="caution">
    <text evidence="2">The sequence shown here is derived from an EMBL/GenBank/DDBJ whole genome shotgun (WGS) entry which is preliminary data.</text>
</comment>
<feature type="non-terminal residue" evidence="2">
    <location>
        <position position="1"/>
    </location>
</feature>
<accession>T1AKA1</accession>
<dbReference type="AlphaFoldDB" id="T1AKA1"/>
<evidence type="ECO:0000259" key="1">
    <source>
        <dbReference type="Pfam" id="PF20586"/>
    </source>
</evidence>
<dbReference type="Pfam" id="PF20586">
    <property type="entry name" value="DUF6788"/>
    <property type="match status" value="1"/>
</dbReference>
<reference evidence="2" key="2">
    <citation type="journal article" date="2014" name="ISME J.">
        <title>Microbial stratification in low pH oxic and suboxic macroscopic growths along an acid mine drainage.</title>
        <authorList>
            <person name="Mendez-Garcia C."/>
            <person name="Mesa V."/>
            <person name="Sprenger R.R."/>
            <person name="Richter M."/>
            <person name="Diez M.S."/>
            <person name="Solano J."/>
            <person name="Bargiela R."/>
            <person name="Golyshina O.V."/>
            <person name="Manteca A."/>
            <person name="Ramos J.L."/>
            <person name="Gallego J.R."/>
            <person name="Llorente I."/>
            <person name="Martins Dos Santos V.A."/>
            <person name="Jensen O.N."/>
            <person name="Pelaez A.I."/>
            <person name="Sanchez J."/>
            <person name="Ferrer M."/>
        </authorList>
    </citation>
    <scope>NUCLEOTIDE SEQUENCE</scope>
</reference>
<protein>
    <recommendedName>
        <fullName evidence="1">DUF6788 domain-containing protein</fullName>
    </recommendedName>
</protein>
<reference evidence="2" key="1">
    <citation type="submission" date="2013-08" db="EMBL/GenBank/DDBJ databases">
        <authorList>
            <person name="Mendez C."/>
            <person name="Richter M."/>
            <person name="Ferrer M."/>
            <person name="Sanchez J."/>
        </authorList>
    </citation>
    <scope>NUCLEOTIDE SEQUENCE</scope>
</reference>
<dbReference type="InterPro" id="IPR046738">
    <property type="entry name" value="DUF6788"/>
</dbReference>
<gene>
    <name evidence="2" type="ORF">B2A_05040</name>
</gene>
<proteinExistence type="predicted"/>
<sequence>SPEMEIYRTKIMEERKRLESVSLALQGSIGERHLTCGRKKCRCHKNTEALHGPFYHWTRKVDGKSTGVWLPVQVADLLKEWISMDRKLHETVSRIEQITREAAEWIHSEFRNAKVKGK</sequence>
<name>T1AKA1_9ZZZZ</name>
<evidence type="ECO:0000313" key="2">
    <source>
        <dbReference type="EMBL" id="EQD56958.1"/>
    </source>
</evidence>
<organism evidence="2">
    <name type="scientific">mine drainage metagenome</name>
    <dbReference type="NCBI Taxonomy" id="410659"/>
    <lineage>
        <taxon>unclassified sequences</taxon>
        <taxon>metagenomes</taxon>
        <taxon>ecological metagenomes</taxon>
    </lineage>
</organism>
<dbReference type="EMBL" id="AUZZ01003455">
    <property type="protein sequence ID" value="EQD56958.1"/>
    <property type="molecule type" value="Genomic_DNA"/>
</dbReference>
<feature type="domain" description="DUF6788" evidence="1">
    <location>
        <begin position="13"/>
        <end position="66"/>
    </location>
</feature>